<reference evidence="2" key="3">
    <citation type="submission" date="2020-12" db="UniProtKB">
        <authorList>
            <consortium name="EnsemblPlants"/>
        </authorList>
    </citation>
    <scope>IDENTIFICATION</scope>
</reference>
<name>A0A2K1IJX8_PHYPA</name>
<evidence type="ECO:0000313" key="1">
    <source>
        <dbReference type="EMBL" id="PNR29582.1"/>
    </source>
</evidence>
<evidence type="ECO:0000313" key="2">
    <source>
        <dbReference type="EnsemblPlants" id="Pp3c23_18690V3.1"/>
    </source>
</evidence>
<sequence length="99" mass="11585">MYQLNLKSFNAHSTKREEVYSQERISRGIFIHQTKHVENILKKFKILGFRFAYTPLLEGLVLVNNTKSTLCNVTFFCKLVEKLIFLIITRLDIAYALNS</sequence>
<evidence type="ECO:0000313" key="3">
    <source>
        <dbReference type="Proteomes" id="UP000006727"/>
    </source>
</evidence>
<proteinExistence type="predicted"/>
<dbReference type="InParanoid" id="A0A2K1IJX8"/>
<gene>
    <name evidence="1" type="ORF">PHYPA_028276</name>
</gene>
<protein>
    <recommendedName>
        <fullName evidence="4">Reverse transcriptase Ty1/copia-type domain-containing protein</fullName>
    </recommendedName>
</protein>
<evidence type="ECO:0008006" key="4">
    <source>
        <dbReference type="Google" id="ProtNLM"/>
    </source>
</evidence>
<reference evidence="1 3" key="1">
    <citation type="journal article" date="2008" name="Science">
        <title>The Physcomitrella genome reveals evolutionary insights into the conquest of land by plants.</title>
        <authorList>
            <person name="Rensing S."/>
            <person name="Lang D."/>
            <person name="Zimmer A."/>
            <person name="Terry A."/>
            <person name="Salamov A."/>
            <person name="Shapiro H."/>
            <person name="Nishiyama T."/>
            <person name="Perroud P.-F."/>
            <person name="Lindquist E."/>
            <person name="Kamisugi Y."/>
            <person name="Tanahashi T."/>
            <person name="Sakakibara K."/>
            <person name="Fujita T."/>
            <person name="Oishi K."/>
            <person name="Shin-I T."/>
            <person name="Kuroki Y."/>
            <person name="Toyoda A."/>
            <person name="Suzuki Y."/>
            <person name="Hashimoto A."/>
            <person name="Yamaguchi K."/>
            <person name="Sugano A."/>
            <person name="Kohara Y."/>
            <person name="Fujiyama A."/>
            <person name="Anterola A."/>
            <person name="Aoki S."/>
            <person name="Ashton N."/>
            <person name="Barbazuk W.B."/>
            <person name="Barker E."/>
            <person name="Bennetzen J."/>
            <person name="Bezanilla M."/>
            <person name="Blankenship R."/>
            <person name="Cho S.H."/>
            <person name="Dutcher S."/>
            <person name="Estelle M."/>
            <person name="Fawcett J.A."/>
            <person name="Gundlach H."/>
            <person name="Hanada K."/>
            <person name="Heyl A."/>
            <person name="Hicks K.A."/>
            <person name="Hugh J."/>
            <person name="Lohr M."/>
            <person name="Mayer K."/>
            <person name="Melkozernov A."/>
            <person name="Murata T."/>
            <person name="Nelson D."/>
            <person name="Pils B."/>
            <person name="Prigge M."/>
            <person name="Reiss B."/>
            <person name="Renner T."/>
            <person name="Rombauts S."/>
            <person name="Rushton P."/>
            <person name="Sanderfoot A."/>
            <person name="Schween G."/>
            <person name="Shiu S.-H."/>
            <person name="Stueber K."/>
            <person name="Theodoulou F.L."/>
            <person name="Tu H."/>
            <person name="Van de Peer Y."/>
            <person name="Verrier P.J."/>
            <person name="Waters E."/>
            <person name="Wood A."/>
            <person name="Yang L."/>
            <person name="Cove D."/>
            <person name="Cuming A."/>
            <person name="Hasebe M."/>
            <person name="Lucas S."/>
            <person name="Mishler D.B."/>
            <person name="Reski R."/>
            <person name="Grigoriev I."/>
            <person name="Quatrano R.S."/>
            <person name="Boore J.L."/>
        </authorList>
    </citation>
    <scope>NUCLEOTIDE SEQUENCE [LARGE SCALE GENOMIC DNA]</scope>
    <source>
        <strain evidence="2 3">cv. Gransden 2004</strain>
    </source>
</reference>
<dbReference type="EnsemblPlants" id="Pp3c23_18690V3.1">
    <property type="protein sequence ID" value="Pp3c23_18690V3.1"/>
    <property type="gene ID" value="Pp3c23_18690"/>
</dbReference>
<dbReference type="AlphaFoldDB" id="A0A2K1IJX8"/>
<dbReference type="Gramene" id="Pp3c23_18690V3.1">
    <property type="protein sequence ID" value="Pp3c23_18690V3.1"/>
    <property type="gene ID" value="Pp3c23_18690"/>
</dbReference>
<dbReference type="EMBL" id="ABEU02000023">
    <property type="protein sequence ID" value="PNR29582.1"/>
    <property type="molecule type" value="Genomic_DNA"/>
</dbReference>
<keyword evidence="3" id="KW-1185">Reference proteome</keyword>
<dbReference type="Proteomes" id="UP000006727">
    <property type="component" value="Chromosome 23"/>
</dbReference>
<reference evidence="1 3" key="2">
    <citation type="journal article" date="2018" name="Plant J.">
        <title>The Physcomitrella patens chromosome-scale assembly reveals moss genome structure and evolution.</title>
        <authorList>
            <person name="Lang D."/>
            <person name="Ullrich K.K."/>
            <person name="Murat F."/>
            <person name="Fuchs J."/>
            <person name="Jenkins J."/>
            <person name="Haas F.B."/>
            <person name="Piednoel M."/>
            <person name="Gundlach H."/>
            <person name="Van Bel M."/>
            <person name="Meyberg R."/>
            <person name="Vives C."/>
            <person name="Morata J."/>
            <person name="Symeonidi A."/>
            <person name="Hiss M."/>
            <person name="Muchero W."/>
            <person name="Kamisugi Y."/>
            <person name="Saleh O."/>
            <person name="Blanc G."/>
            <person name="Decker E.L."/>
            <person name="van Gessel N."/>
            <person name="Grimwood J."/>
            <person name="Hayes R.D."/>
            <person name="Graham S.W."/>
            <person name="Gunter L.E."/>
            <person name="McDaniel S.F."/>
            <person name="Hoernstein S.N.W."/>
            <person name="Larsson A."/>
            <person name="Li F.W."/>
            <person name="Perroud P.F."/>
            <person name="Phillips J."/>
            <person name="Ranjan P."/>
            <person name="Rokshar D.S."/>
            <person name="Rothfels C.J."/>
            <person name="Schneider L."/>
            <person name="Shu S."/>
            <person name="Stevenson D.W."/>
            <person name="Thummler F."/>
            <person name="Tillich M."/>
            <person name="Villarreal Aguilar J.C."/>
            <person name="Widiez T."/>
            <person name="Wong G.K."/>
            <person name="Wymore A."/>
            <person name="Zhang Y."/>
            <person name="Zimmer A.D."/>
            <person name="Quatrano R.S."/>
            <person name="Mayer K.F.X."/>
            <person name="Goodstein D."/>
            <person name="Casacuberta J.M."/>
            <person name="Vandepoele K."/>
            <person name="Reski R."/>
            <person name="Cuming A.C."/>
            <person name="Tuskan G.A."/>
            <person name="Maumus F."/>
            <person name="Salse J."/>
            <person name="Schmutz J."/>
            <person name="Rensing S.A."/>
        </authorList>
    </citation>
    <scope>NUCLEOTIDE SEQUENCE [LARGE SCALE GENOMIC DNA]</scope>
    <source>
        <strain evidence="2 3">cv. Gransden 2004</strain>
    </source>
</reference>
<accession>A0A2K1IJX8</accession>
<organism evidence="1">
    <name type="scientific">Physcomitrium patens</name>
    <name type="common">Spreading-leaved earth moss</name>
    <name type="synonym">Physcomitrella patens</name>
    <dbReference type="NCBI Taxonomy" id="3218"/>
    <lineage>
        <taxon>Eukaryota</taxon>
        <taxon>Viridiplantae</taxon>
        <taxon>Streptophyta</taxon>
        <taxon>Embryophyta</taxon>
        <taxon>Bryophyta</taxon>
        <taxon>Bryophytina</taxon>
        <taxon>Bryopsida</taxon>
        <taxon>Funariidae</taxon>
        <taxon>Funariales</taxon>
        <taxon>Funariaceae</taxon>
        <taxon>Physcomitrium</taxon>
    </lineage>
</organism>